<proteinExistence type="predicted"/>
<reference evidence="1" key="1">
    <citation type="submission" date="2023-11" db="EMBL/GenBank/DDBJ databases">
        <authorList>
            <person name="Poullet M."/>
        </authorList>
    </citation>
    <scope>NUCLEOTIDE SEQUENCE</scope>
    <source>
        <strain evidence="1">E1834</strain>
    </source>
</reference>
<dbReference type="EMBL" id="CAVMJV010000014">
    <property type="protein sequence ID" value="CAK5051856.1"/>
    <property type="molecule type" value="Genomic_DNA"/>
</dbReference>
<evidence type="ECO:0000313" key="2">
    <source>
        <dbReference type="Proteomes" id="UP001497535"/>
    </source>
</evidence>
<evidence type="ECO:0000313" key="1">
    <source>
        <dbReference type="EMBL" id="CAK5051856.1"/>
    </source>
</evidence>
<protein>
    <submittedName>
        <fullName evidence="1">Uncharacterized protein</fullName>
    </submittedName>
</protein>
<gene>
    <name evidence="1" type="ORF">MENTE1834_LOCUS13723</name>
</gene>
<comment type="caution">
    <text evidence="1">The sequence shown here is derived from an EMBL/GenBank/DDBJ whole genome shotgun (WGS) entry which is preliminary data.</text>
</comment>
<sequence>MVIGLSNGYSGIKLDIDEAFIGYKSKNKNIKFKLPTTFFWNDGDIFGFGLVYPSKMNELPYAFFTQNGKLIGKSLLLKHDDCDNYEIFAHLKRCSIVANFGNDLKAKPFVYNITEHSAPKEFYVDSDGSFKMDTDDSISTDSSVMTDSDYSISSYDGSISSLSLVISQ</sequence>
<dbReference type="Proteomes" id="UP001497535">
    <property type="component" value="Unassembled WGS sequence"/>
</dbReference>
<name>A0ACB0YLL0_MELEN</name>
<keyword evidence="2" id="KW-1185">Reference proteome</keyword>
<accession>A0ACB0YLL0</accession>
<organism evidence="1 2">
    <name type="scientific">Meloidogyne enterolobii</name>
    <name type="common">Root-knot nematode worm</name>
    <name type="synonym">Meloidogyne mayaguensis</name>
    <dbReference type="NCBI Taxonomy" id="390850"/>
    <lineage>
        <taxon>Eukaryota</taxon>
        <taxon>Metazoa</taxon>
        <taxon>Ecdysozoa</taxon>
        <taxon>Nematoda</taxon>
        <taxon>Chromadorea</taxon>
        <taxon>Rhabditida</taxon>
        <taxon>Tylenchina</taxon>
        <taxon>Tylenchomorpha</taxon>
        <taxon>Tylenchoidea</taxon>
        <taxon>Meloidogynidae</taxon>
        <taxon>Meloidogyninae</taxon>
        <taxon>Meloidogyne</taxon>
    </lineage>
</organism>